<reference evidence="1" key="1">
    <citation type="submission" date="2022-10" db="EMBL/GenBank/DDBJ databases">
        <title>YIM 151497 complete genome.</title>
        <authorList>
            <person name="Chen X."/>
        </authorList>
    </citation>
    <scope>NUCLEOTIDE SEQUENCE</scope>
    <source>
        <strain evidence="1">YIM 151497</strain>
    </source>
</reference>
<dbReference type="RefSeq" id="WP_264227043.1">
    <property type="nucleotide sequence ID" value="NZ_CP107716.1"/>
</dbReference>
<gene>
    <name evidence="1" type="ORF">OF122_06810</name>
</gene>
<keyword evidence="2" id="KW-1185">Reference proteome</keyword>
<evidence type="ECO:0000313" key="2">
    <source>
        <dbReference type="Proteomes" id="UP001163882"/>
    </source>
</evidence>
<evidence type="ECO:0000313" key="1">
    <source>
        <dbReference type="EMBL" id="UYQ73460.1"/>
    </source>
</evidence>
<dbReference type="Proteomes" id="UP001163882">
    <property type="component" value="Chromosome"/>
</dbReference>
<organism evidence="1 2">
    <name type="scientific">Pelagibacterium flavum</name>
    <dbReference type="NCBI Taxonomy" id="2984530"/>
    <lineage>
        <taxon>Bacteria</taxon>
        <taxon>Pseudomonadati</taxon>
        <taxon>Pseudomonadota</taxon>
        <taxon>Alphaproteobacteria</taxon>
        <taxon>Hyphomicrobiales</taxon>
        <taxon>Devosiaceae</taxon>
        <taxon>Pelagibacterium</taxon>
    </lineage>
</organism>
<sequence>MTERLLDRRPGEPLSNYAQRMLDLMMLAKSMVEHELGRSIDFDVAMAELQEIIDGDGKALAVREVRKALDFSRPYFPRLEIPAYPSDNDVIEAAMEMVRQHERGER</sequence>
<protein>
    <submittedName>
        <fullName evidence="1">Uncharacterized protein</fullName>
    </submittedName>
</protein>
<name>A0ABY6IUU6_9HYPH</name>
<dbReference type="EMBL" id="CP107716">
    <property type="protein sequence ID" value="UYQ73460.1"/>
    <property type="molecule type" value="Genomic_DNA"/>
</dbReference>
<proteinExistence type="predicted"/>
<accession>A0ABY6IUU6</accession>